<dbReference type="Proteomes" id="UP000306236">
    <property type="component" value="Unassembled WGS sequence"/>
</dbReference>
<name>A0A4S5BQZ0_9BURK</name>
<organism evidence="2 3">
    <name type="scientific">Lampropedia aestuarii</name>
    <dbReference type="NCBI Taxonomy" id="2562762"/>
    <lineage>
        <taxon>Bacteria</taxon>
        <taxon>Pseudomonadati</taxon>
        <taxon>Pseudomonadota</taxon>
        <taxon>Betaproteobacteria</taxon>
        <taxon>Burkholderiales</taxon>
        <taxon>Comamonadaceae</taxon>
        <taxon>Lampropedia</taxon>
    </lineage>
</organism>
<evidence type="ECO:0000313" key="2">
    <source>
        <dbReference type="EMBL" id="THJ34940.1"/>
    </source>
</evidence>
<feature type="signal peptide" evidence="1">
    <location>
        <begin position="1"/>
        <end position="22"/>
    </location>
</feature>
<dbReference type="EMBL" id="SSWX01000005">
    <property type="protein sequence ID" value="THJ34940.1"/>
    <property type="molecule type" value="Genomic_DNA"/>
</dbReference>
<evidence type="ECO:0000256" key="1">
    <source>
        <dbReference type="SAM" id="SignalP"/>
    </source>
</evidence>
<keyword evidence="3" id="KW-1185">Reference proteome</keyword>
<sequence>MKKVSAVFLALACTFGFSSVHAAPAAITGAKIETTACDVLDESVAPSKSKDVHAAFDCSADANMIRVAACHVAGRKKAEKITCTSIGTGADGEPIFLGTCNATTAEIDSGTNGKAFAGTSSGGGIAAVGLAAACDATSINTPATIPTGG</sequence>
<gene>
    <name evidence="2" type="ORF">E8K88_05515</name>
</gene>
<keyword evidence="1" id="KW-0732">Signal</keyword>
<evidence type="ECO:0008006" key="4">
    <source>
        <dbReference type="Google" id="ProtNLM"/>
    </source>
</evidence>
<accession>A0A4S5BQZ0</accession>
<dbReference type="RefSeq" id="WP_136405653.1">
    <property type="nucleotide sequence ID" value="NZ_SSWX01000005.1"/>
</dbReference>
<dbReference type="OrthoDB" id="7027332at2"/>
<protein>
    <recommendedName>
        <fullName evidence="4">Cyanovirin-N domain-containing protein</fullName>
    </recommendedName>
</protein>
<evidence type="ECO:0000313" key="3">
    <source>
        <dbReference type="Proteomes" id="UP000306236"/>
    </source>
</evidence>
<proteinExistence type="predicted"/>
<dbReference type="AlphaFoldDB" id="A0A4S5BQZ0"/>
<reference evidence="2 3" key="1">
    <citation type="submission" date="2019-04" db="EMBL/GenBank/DDBJ databases">
        <title>Lampropedia sp YIM MLB12 draf genome.</title>
        <authorList>
            <person name="Wang Y.-X."/>
        </authorList>
    </citation>
    <scope>NUCLEOTIDE SEQUENCE [LARGE SCALE GENOMIC DNA]</scope>
    <source>
        <strain evidence="2 3">YIM MLB12</strain>
    </source>
</reference>
<comment type="caution">
    <text evidence="2">The sequence shown here is derived from an EMBL/GenBank/DDBJ whole genome shotgun (WGS) entry which is preliminary data.</text>
</comment>
<feature type="chain" id="PRO_5020431093" description="Cyanovirin-N domain-containing protein" evidence="1">
    <location>
        <begin position="23"/>
        <end position="149"/>
    </location>
</feature>